<protein>
    <submittedName>
        <fullName evidence="2">Uncharacterized protein</fullName>
    </submittedName>
</protein>
<dbReference type="InParanoid" id="M4B8S9"/>
<dbReference type="AlphaFoldDB" id="M4B8S9"/>
<feature type="compositionally biased region" description="Polar residues" evidence="1">
    <location>
        <begin position="24"/>
        <end position="43"/>
    </location>
</feature>
<evidence type="ECO:0000313" key="2">
    <source>
        <dbReference type="EnsemblProtists" id="HpaP802686"/>
    </source>
</evidence>
<reference evidence="3" key="1">
    <citation type="journal article" date="2010" name="Science">
        <title>Signatures of adaptation to obligate biotrophy in the Hyaloperonospora arabidopsidis genome.</title>
        <authorList>
            <person name="Baxter L."/>
            <person name="Tripathy S."/>
            <person name="Ishaque N."/>
            <person name="Boot N."/>
            <person name="Cabral A."/>
            <person name="Kemen E."/>
            <person name="Thines M."/>
            <person name="Ah-Fong A."/>
            <person name="Anderson R."/>
            <person name="Badejoko W."/>
            <person name="Bittner-Eddy P."/>
            <person name="Boore J.L."/>
            <person name="Chibucos M.C."/>
            <person name="Coates M."/>
            <person name="Dehal P."/>
            <person name="Delehaunty K."/>
            <person name="Dong S."/>
            <person name="Downton P."/>
            <person name="Dumas B."/>
            <person name="Fabro G."/>
            <person name="Fronick C."/>
            <person name="Fuerstenberg S.I."/>
            <person name="Fulton L."/>
            <person name="Gaulin E."/>
            <person name="Govers F."/>
            <person name="Hughes L."/>
            <person name="Humphray S."/>
            <person name="Jiang R.H."/>
            <person name="Judelson H."/>
            <person name="Kamoun S."/>
            <person name="Kyung K."/>
            <person name="Meijer H."/>
            <person name="Minx P."/>
            <person name="Morris P."/>
            <person name="Nelson J."/>
            <person name="Phuntumart V."/>
            <person name="Qutob D."/>
            <person name="Rehmany A."/>
            <person name="Rougon-Cardoso A."/>
            <person name="Ryden P."/>
            <person name="Torto-Alalibo T."/>
            <person name="Studholme D."/>
            <person name="Wang Y."/>
            <person name="Win J."/>
            <person name="Wood J."/>
            <person name="Clifton S.W."/>
            <person name="Rogers J."/>
            <person name="Van den Ackerveken G."/>
            <person name="Jones J.D."/>
            <person name="McDowell J.M."/>
            <person name="Beynon J."/>
            <person name="Tyler B.M."/>
        </authorList>
    </citation>
    <scope>NUCLEOTIDE SEQUENCE [LARGE SCALE GENOMIC DNA]</scope>
    <source>
        <strain evidence="3">Emoy2</strain>
    </source>
</reference>
<accession>M4B8S9</accession>
<dbReference type="EnsemblProtists" id="HpaT802686">
    <property type="protein sequence ID" value="HpaP802686"/>
    <property type="gene ID" value="HpaG802686"/>
</dbReference>
<name>M4B8S9_HYAAE</name>
<organism evidence="2 3">
    <name type="scientific">Hyaloperonospora arabidopsidis (strain Emoy2)</name>
    <name type="common">Downy mildew agent</name>
    <name type="synonym">Peronospora arabidopsidis</name>
    <dbReference type="NCBI Taxonomy" id="559515"/>
    <lineage>
        <taxon>Eukaryota</taxon>
        <taxon>Sar</taxon>
        <taxon>Stramenopiles</taxon>
        <taxon>Oomycota</taxon>
        <taxon>Peronosporomycetes</taxon>
        <taxon>Peronosporales</taxon>
        <taxon>Peronosporaceae</taxon>
        <taxon>Hyaloperonospora</taxon>
    </lineage>
</organism>
<proteinExistence type="predicted"/>
<evidence type="ECO:0000313" key="3">
    <source>
        <dbReference type="Proteomes" id="UP000011713"/>
    </source>
</evidence>
<feature type="region of interest" description="Disordered" evidence="1">
    <location>
        <begin position="1"/>
        <end position="46"/>
    </location>
</feature>
<evidence type="ECO:0000256" key="1">
    <source>
        <dbReference type="SAM" id="MobiDB-lite"/>
    </source>
</evidence>
<dbReference type="HOGENOM" id="CLU_2547403_0_0_1"/>
<keyword evidence="3" id="KW-1185">Reference proteome</keyword>
<sequence>MKTIETNSTPRKKDKRQKGRNGQEAAQTSVSLTRGNFDQGMSDSDSDEGTHFFFSILSRFIRLVDPRGAYSTSSNCTCIISFV</sequence>
<reference evidence="2" key="2">
    <citation type="submission" date="2015-06" db="UniProtKB">
        <authorList>
            <consortium name="EnsemblProtists"/>
        </authorList>
    </citation>
    <scope>IDENTIFICATION</scope>
    <source>
        <strain evidence="2">Emoy2</strain>
    </source>
</reference>
<dbReference type="EMBL" id="JH597989">
    <property type="status" value="NOT_ANNOTATED_CDS"/>
    <property type="molecule type" value="Genomic_DNA"/>
</dbReference>
<dbReference type="Proteomes" id="UP000011713">
    <property type="component" value="Unassembled WGS sequence"/>
</dbReference>
<feature type="compositionally biased region" description="Basic residues" evidence="1">
    <location>
        <begin position="10"/>
        <end position="19"/>
    </location>
</feature>
<dbReference type="VEuPathDB" id="FungiDB:HpaG802686"/>